<feature type="domain" description="DUF11" evidence="5">
    <location>
        <begin position="801"/>
        <end position="920"/>
    </location>
</feature>
<feature type="domain" description="SD-repeat containing protein B" evidence="6">
    <location>
        <begin position="1319"/>
        <end position="1420"/>
    </location>
</feature>
<accession>A0A5C6E1W7</accession>
<keyword evidence="8" id="KW-1185">Reference proteome</keyword>
<dbReference type="InterPro" id="IPR001434">
    <property type="entry name" value="OmcB-like_DUF11"/>
</dbReference>
<comment type="subcellular location">
    <subcellularLocation>
        <location evidence="1">Secreted</location>
    </subcellularLocation>
</comment>
<organism evidence="7 8">
    <name type="scientific">Novipirellula aureliae</name>
    <dbReference type="NCBI Taxonomy" id="2527966"/>
    <lineage>
        <taxon>Bacteria</taxon>
        <taxon>Pseudomonadati</taxon>
        <taxon>Planctomycetota</taxon>
        <taxon>Planctomycetia</taxon>
        <taxon>Pirellulales</taxon>
        <taxon>Pirellulaceae</taxon>
        <taxon>Novipirellula</taxon>
    </lineage>
</organism>
<evidence type="ECO:0000256" key="1">
    <source>
        <dbReference type="ARBA" id="ARBA00004613"/>
    </source>
</evidence>
<keyword evidence="3" id="KW-0732">Signal</keyword>
<feature type="domain" description="DUF11" evidence="5">
    <location>
        <begin position="668"/>
        <end position="791"/>
    </location>
</feature>
<keyword evidence="2" id="KW-0964">Secreted</keyword>
<dbReference type="Proteomes" id="UP000315471">
    <property type="component" value="Unassembled WGS sequence"/>
</dbReference>
<dbReference type="GO" id="GO:0005576">
    <property type="term" value="C:extracellular region"/>
    <property type="evidence" value="ECO:0007669"/>
    <property type="project" value="UniProtKB-SubCell"/>
</dbReference>
<dbReference type="OrthoDB" id="158862at2"/>
<dbReference type="RefSeq" id="WP_146600207.1">
    <property type="nucleotide sequence ID" value="NZ_SJPY01000004.1"/>
</dbReference>
<dbReference type="SUPFAM" id="SSF117074">
    <property type="entry name" value="Hypothetical protein PA1324"/>
    <property type="match status" value="3"/>
</dbReference>
<protein>
    <submittedName>
        <fullName evidence="7">Large cysteine-rich periplasmic protein OmcB</fullName>
    </submittedName>
</protein>
<evidence type="ECO:0000313" key="8">
    <source>
        <dbReference type="Proteomes" id="UP000315471"/>
    </source>
</evidence>
<feature type="domain" description="DUF11" evidence="5">
    <location>
        <begin position="533"/>
        <end position="658"/>
    </location>
</feature>
<dbReference type="EMBL" id="SJPY01000004">
    <property type="protein sequence ID" value="TWU41376.1"/>
    <property type="molecule type" value="Genomic_DNA"/>
</dbReference>
<feature type="domain" description="DUF11" evidence="5">
    <location>
        <begin position="1066"/>
        <end position="1185"/>
    </location>
</feature>
<dbReference type="Pfam" id="PF01345">
    <property type="entry name" value="DUF11"/>
    <property type="match status" value="6"/>
</dbReference>
<dbReference type="Gene3D" id="2.60.40.10">
    <property type="entry name" value="Immunoglobulins"/>
    <property type="match status" value="6"/>
</dbReference>
<dbReference type="InterPro" id="IPR013783">
    <property type="entry name" value="Ig-like_fold"/>
</dbReference>
<feature type="domain" description="DUF11" evidence="5">
    <location>
        <begin position="1192"/>
        <end position="1309"/>
    </location>
</feature>
<gene>
    <name evidence="7" type="primary">omcB_1</name>
    <name evidence="7" type="ORF">Q31b_28200</name>
</gene>
<evidence type="ECO:0000256" key="4">
    <source>
        <dbReference type="SAM" id="MobiDB-lite"/>
    </source>
</evidence>
<evidence type="ECO:0000313" key="7">
    <source>
        <dbReference type="EMBL" id="TWU41376.1"/>
    </source>
</evidence>
<evidence type="ECO:0000256" key="3">
    <source>
        <dbReference type="ARBA" id="ARBA00022729"/>
    </source>
</evidence>
<dbReference type="InterPro" id="IPR033764">
    <property type="entry name" value="Sdr_B"/>
</dbReference>
<feature type="domain" description="DUF11" evidence="5">
    <location>
        <begin position="950"/>
        <end position="1047"/>
    </location>
</feature>
<dbReference type="NCBIfam" id="TIGR01451">
    <property type="entry name" value="B_ant_repeat"/>
    <property type="match status" value="5"/>
</dbReference>
<evidence type="ECO:0000259" key="5">
    <source>
        <dbReference type="Pfam" id="PF01345"/>
    </source>
</evidence>
<comment type="caution">
    <text evidence="7">The sequence shown here is derived from an EMBL/GenBank/DDBJ whole genome shotgun (WGS) entry which is preliminary data.</text>
</comment>
<dbReference type="PANTHER" id="PTHR34819:SF3">
    <property type="entry name" value="CELL SURFACE PROTEIN"/>
    <property type="match status" value="1"/>
</dbReference>
<dbReference type="InterPro" id="IPR047589">
    <property type="entry name" value="DUF11_rpt"/>
</dbReference>
<reference evidence="7 8" key="1">
    <citation type="submission" date="2019-02" db="EMBL/GenBank/DDBJ databases">
        <title>Deep-cultivation of Planctomycetes and their phenomic and genomic characterization uncovers novel biology.</title>
        <authorList>
            <person name="Wiegand S."/>
            <person name="Jogler M."/>
            <person name="Boedeker C."/>
            <person name="Pinto D."/>
            <person name="Vollmers J."/>
            <person name="Rivas-Marin E."/>
            <person name="Kohn T."/>
            <person name="Peeters S.H."/>
            <person name="Heuer A."/>
            <person name="Rast P."/>
            <person name="Oberbeckmann S."/>
            <person name="Bunk B."/>
            <person name="Jeske O."/>
            <person name="Meyerdierks A."/>
            <person name="Storesund J.E."/>
            <person name="Kallscheuer N."/>
            <person name="Luecker S."/>
            <person name="Lage O.M."/>
            <person name="Pohl T."/>
            <person name="Merkel B.J."/>
            <person name="Hornburger P."/>
            <person name="Mueller R.-W."/>
            <person name="Bruemmer F."/>
            <person name="Labrenz M."/>
            <person name="Spormann A.M."/>
            <person name="Op Den Camp H."/>
            <person name="Overmann J."/>
            <person name="Amann R."/>
            <person name="Jetten M.S.M."/>
            <person name="Mascher T."/>
            <person name="Medema M.H."/>
            <person name="Devos D.P."/>
            <person name="Kaster A.-K."/>
            <person name="Ovreas L."/>
            <person name="Rohde M."/>
            <person name="Galperin M.Y."/>
            <person name="Jogler C."/>
        </authorList>
    </citation>
    <scope>NUCLEOTIDE SEQUENCE [LARGE SCALE GENOMIC DNA]</scope>
    <source>
        <strain evidence="7 8">Q31b</strain>
    </source>
</reference>
<sequence length="1444" mass="147200">MMVWQKLINRLASKNRSNGSANNDIRKRSKRRLLVETLTKRELMAADLGAISGIAFTDSNGDGVFEAGDVRLEGVQVQLFRDNGAGNVGSLVTTGADADQLVATDLTDTSAAPAPGEPVKSPGEYRFEQLSPGDYWVVQDAVSGQEAPAPILVTISETDDDGVRTQLIDDYSTTAVSVLANASNPTNVDSAAASEAIGGSRDIQATRTNASGNILIEVDTAQDALTISSGGGGEGTALIQYDGPDNSITLDPTGLGGVSLSAETAIDPLDPAGAQRQFPGAGIIVQTRAADAGETLLLTVYTDAANFSTTTVTVPVDAVNFLETFVQFDAFTVAGGTGADFRNVGAIEASSQLTGDNDIRVSIVEAIRPEPIVTNLANIQPLTLGGDVFLDNGAGAFQNDGFRDGSEPLISSPITVQLFRADQNPATDTPIDTTTTTAGTYQFDEVDPGDYVVVIPESNFAAAGPLFGLAPSTNVAVDPNNDVDNDSNGSYTAGVGLVTGTITLVSNAEPIDDADTDPNTNTTIDFGVFPQVDLSITKTINQAASDLRPGGQVVFDIVVQNDSPTSTDIVAATNAIFTDTLPTGLSNPVFSGLPAGAGTPTVNGLTASVNLGTIDPDQAGVTFQITADISAALTDSVTNTATVETVDQVDVDTTNNSDPEDVVLESADLRLIKTGPATTPNAGTPIAYTISVFNDATGATDAADVVVVDTLPVGVDFVSGSIAGGTGTQTVTFDSITREVTARIDNLAAGVDAAVITLNVTIDADAPSPITNAATVSSSTFDPDLDNNTDDFENTVDRVVDVAISKAVETGDVVVAGGTFTYEFTVTNTGPGEARDVTVTDALAAALTLVSFDAGTSDVTRVAGDDQNLTFDVGTLGVGESKSFSIDVSLLSSATGTLDNTAVVTTTDTDSDDTNNSDSTSDPITRDVDLLIEKSVVIAGVTDGRTDAVPGQDELLYTITVRHDASSVSDALDVVITDTLPTGLLGDTITIIDNATGDSSSFNTANQIATVTLGTVAIGQVRTFTILTNTIDEAATGTLTNTASLDDPADGVITATAETTLTPDFDVVVEKEVSNAAPEPGATVVYTVTVNNEGPSTASGVILTDTIPAGLTFVSGTLNNQNGTSDGSVVTFPAITLDSGSSATATLTFTVGATAAGQITNTASVPDLSAAGENTIDNNSDTADITVTPVVDLTVSKTVSSSNAKAGDTLTYTVTVSNAGPSTAAAVTAVDTLPAGVTFVSGTGPNDETLSAANGVVTVNGGSLASGDDYTFTILATVNAGVTATQVNSVAVSTTTNESDTDNNSASASTTVDPQTSTIDGFVFIDANNNSQFDAGETPVSGVTVELTGTDAFGNTVSVQDTTGADGLYEFDNLFAGTYQVQRIDRPDNLRDGGEQAGTGANATIDAVDNAFTALGLESADAAEDFNFGLLTGFISKRDFLASS</sequence>
<evidence type="ECO:0000256" key="2">
    <source>
        <dbReference type="ARBA" id="ARBA00022525"/>
    </source>
</evidence>
<feature type="region of interest" description="Disordered" evidence="4">
    <location>
        <begin position="1293"/>
        <end position="1313"/>
    </location>
</feature>
<evidence type="ECO:0000259" key="6">
    <source>
        <dbReference type="Pfam" id="PF17210"/>
    </source>
</evidence>
<dbReference type="PANTHER" id="PTHR34819">
    <property type="entry name" value="LARGE CYSTEINE-RICH PERIPLASMIC PROTEIN OMCB"/>
    <property type="match status" value="1"/>
</dbReference>
<feature type="region of interest" description="Disordered" evidence="4">
    <location>
        <begin position="905"/>
        <end position="924"/>
    </location>
</feature>
<dbReference type="Pfam" id="PF17210">
    <property type="entry name" value="SdrD_B"/>
    <property type="match status" value="1"/>
</dbReference>
<name>A0A5C6E1W7_9BACT</name>
<feature type="compositionally biased region" description="Low complexity" evidence="4">
    <location>
        <begin position="1293"/>
        <end position="1311"/>
    </location>
</feature>
<dbReference type="InterPro" id="IPR051172">
    <property type="entry name" value="Chlamydia_OmcB"/>
</dbReference>
<proteinExistence type="predicted"/>